<sequence length="247" mass="26905">MSKEVVVVTGASGFVAQHLIRELQLTAGDWVKEIRLIDRLPFNKFLEYPDLIPTKFFLADCADTSALELILAGCGTVFHLAAKRLQLTLYADDNEYWHDNLTGRIAAGRESSVFMCTKNYLATEALVDQMIASCVPRIIFVGDALSNIPVGDHIGLSEGIMLDAPTNGSYILGAYGESKFRAELYVRNATGQKMHNGATLSSIMLRPTILYGEGESTVVPGALKFADFFGSLPLIGGGESGKYQMVR</sequence>
<dbReference type="WBParaSite" id="PSAMB.scaffold9705size4713.g32681.t1">
    <property type="protein sequence ID" value="PSAMB.scaffold9705size4713.g32681.t1"/>
    <property type="gene ID" value="PSAMB.scaffold9705size4713.g32681"/>
</dbReference>
<accession>A0A914XNA1</accession>
<dbReference type="InterPro" id="IPR002225">
    <property type="entry name" value="3Beta_OHSteriod_DH/Estase"/>
</dbReference>
<dbReference type="SUPFAM" id="SSF51735">
    <property type="entry name" value="NAD(P)-binding Rossmann-fold domains"/>
    <property type="match status" value="1"/>
</dbReference>
<evidence type="ECO:0000256" key="1">
    <source>
        <dbReference type="ARBA" id="ARBA00009219"/>
    </source>
</evidence>
<dbReference type="InterPro" id="IPR036291">
    <property type="entry name" value="NAD(P)-bd_dom_sf"/>
</dbReference>
<dbReference type="PANTHER" id="PTHR43245">
    <property type="entry name" value="BIFUNCTIONAL POLYMYXIN RESISTANCE PROTEIN ARNA"/>
    <property type="match status" value="1"/>
</dbReference>
<name>A0A914XNA1_9BILA</name>
<dbReference type="PANTHER" id="PTHR43245:SF51">
    <property type="entry name" value="SHORT CHAIN DEHYDROGENASE_REDUCTASE FAMILY 42E, MEMBER 2"/>
    <property type="match status" value="1"/>
</dbReference>
<evidence type="ECO:0000313" key="5">
    <source>
        <dbReference type="WBParaSite" id="PSAMB.scaffold9705size4713.g32681.t1"/>
    </source>
</evidence>
<evidence type="ECO:0000259" key="3">
    <source>
        <dbReference type="Pfam" id="PF01073"/>
    </source>
</evidence>
<dbReference type="GO" id="GO:0016616">
    <property type="term" value="F:oxidoreductase activity, acting on the CH-OH group of donors, NAD or NADP as acceptor"/>
    <property type="evidence" value="ECO:0007669"/>
    <property type="project" value="InterPro"/>
</dbReference>
<dbReference type="InterPro" id="IPR050177">
    <property type="entry name" value="Lipid_A_modif_metabolic_enz"/>
</dbReference>
<dbReference type="Proteomes" id="UP000887566">
    <property type="component" value="Unplaced"/>
</dbReference>
<proteinExistence type="inferred from homology"/>
<evidence type="ECO:0000313" key="4">
    <source>
        <dbReference type="Proteomes" id="UP000887566"/>
    </source>
</evidence>
<organism evidence="4 5">
    <name type="scientific">Plectus sambesii</name>
    <dbReference type="NCBI Taxonomy" id="2011161"/>
    <lineage>
        <taxon>Eukaryota</taxon>
        <taxon>Metazoa</taxon>
        <taxon>Ecdysozoa</taxon>
        <taxon>Nematoda</taxon>
        <taxon>Chromadorea</taxon>
        <taxon>Plectida</taxon>
        <taxon>Plectina</taxon>
        <taxon>Plectoidea</taxon>
        <taxon>Plectidae</taxon>
        <taxon>Plectus</taxon>
    </lineage>
</organism>
<dbReference type="AlphaFoldDB" id="A0A914XNA1"/>
<feature type="domain" description="3-beta hydroxysteroid dehydrogenase/isomerase" evidence="3">
    <location>
        <begin position="7"/>
        <end position="225"/>
    </location>
</feature>
<keyword evidence="2" id="KW-0560">Oxidoreductase</keyword>
<protein>
    <submittedName>
        <fullName evidence="5">3-beta hydroxysteroid dehydrogenase/isomerase domain-containing protein</fullName>
    </submittedName>
</protein>
<comment type="similarity">
    <text evidence="1">Belongs to the 3-beta-HSD family.</text>
</comment>
<evidence type="ECO:0000256" key="2">
    <source>
        <dbReference type="ARBA" id="ARBA00023002"/>
    </source>
</evidence>
<dbReference type="Gene3D" id="3.40.50.720">
    <property type="entry name" value="NAD(P)-binding Rossmann-like Domain"/>
    <property type="match status" value="1"/>
</dbReference>
<dbReference type="Pfam" id="PF01073">
    <property type="entry name" value="3Beta_HSD"/>
    <property type="match status" value="1"/>
</dbReference>
<dbReference type="GO" id="GO:0006694">
    <property type="term" value="P:steroid biosynthetic process"/>
    <property type="evidence" value="ECO:0007669"/>
    <property type="project" value="InterPro"/>
</dbReference>
<keyword evidence="4" id="KW-1185">Reference proteome</keyword>
<reference evidence="5" key="1">
    <citation type="submission" date="2022-11" db="UniProtKB">
        <authorList>
            <consortium name="WormBaseParasite"/>
        </authorList>
    </citation>
    <scope>IDENTIFICATION</scope>
</reference>